<proteinExistence type="inferred from homology"/>
<dbReference type="SUPFAM" id="SSF55931">
    <property type="entry name" value="Glutamine synthetase/guanido kinase"/>
    <property type="match status" value="1"/>
</dbReference>
<evidence type="ECO:0000259" key="7">
    <source>
        <dbReference type="SMART" id="SM00845"/>
    </source>
</evidence>
<dbReference type="GO" id="GO:0050567">
    <property type="term" value="F:glutaminyl-tRNA synthase (glutamine-hydrolyzing) activity"/>
    <property type="evidence" value="ECO:0007669"/>
    <property type="project" value="UniProtKB-UniRule"/>
</dbReference>
<dbReference type="Gene3D" id="3.30.1360.30">
    <property type="entry name" value="GAD-like domain"/>
    <property type="match status" value="1"/>
</dbReference>
<dbReference type="Pfam" id="PF02938">
    <property type="entry name" value="GAD"/>
    <property type="match status" value="1"/>
</dbReference>
<dbReference type="EC" id="6.3.5.-" evidence="6"/>
<dbReference type="InterPro" id="IPR004115">
    <property type="entry name" value="GAD-like_sf"/>
</dbReference>
<dbReference type="InterPro" id="IPR017958">
    <property type="entry name" value="Gln-tRNA_amidoTrfase_suB_CS"/>
</dbReference>
<dbReference type="InterPro" id="IPR029351">
    <property type="entry name" value="GAD_dom"/>
</dbReference>
<dbReference type="EMBL" id="CP064981">
    <property type="protein sequence ID" value="QQR92445.1"/>
    <property type="molecule type" value="Genomic_DNA"/>
</dbReference>
<dbReference type="NCBIfam" id="NF003107">
    <property type="entry name" value="PRK04028.1"/>
    <property type="match status" value="1"/>
</dbReference>
<dbReference type="InterPro" id="IPR042114">
    <property type="entry name" value="GatB_C_1"/>
</dbReference>
<dbReference type="GO" id="GO:0005524">
    <property type="term" value="F:ATP binding"/>
    <property type="evidence" value="ECO:0007669"/>
    <property type="project" value="UniProtKB-KW"/>
</dbReference>
<dbReference type="GO" id="GO:0006412">
    <property type="term" value="P:translation"/>
    <property type="evidence" value="ECO:0007669"/>
    <property type="project" value="UniProtKB-UniRule"/>
</dbReference>
<dbReference type="GO" id="GO:0070681">
    <property type="term" value="P:glutaminyl-tRNAGln biosynthesis via transamidation"/>
    <property type="evidence" value="ECO:0007669"/>
    <property type="project" value="TreeGrafter"/>
</dbReference>
<dbReference type="GO" id="GO:0016740">
    <property type="term" value="F:transferase activity"/>
    <property type="evidence" value="ECO:0007669"/>
    <property type="project" value="UniProtKB-KW"/>
</dbReference>
<dbReference type="SMART" id="SM00845">
    <property type="entry name" value="GatB_Yqey"/>
    <property type="match status" value="1"/>
</dbReference>
<name>A0A7T9DJL2_9ARCH</name>
<dbReference type="PANTHER" id="PTHR11659">
    <property type="entry name" value="GLUTAMYL-TRNA GLN AMIDOTRANSFERASE SUBUNIT B MITOCHONDRIAL AND PROKARYOTIC PET112-RELATED"/>
    <property type="match status" value="1"/>
</dbReference>
<keyword evidence="4 6" id="KW-0648">Protein biosynthesis</keyword>
<evidence type="ECO:0000256" key="3">
    <source>
        <dbReference type="ARBA" id="ARBA00022840"/>
    </source>
</evidence>
<dbReference type="Pfam" id="PF02934">
    <property type="entry name" value="GatB_N"/>
    <property type="match status" value="1"/>
</dbReference>
<keyword evidence="3 6" id="KW-0067">ATP-binding</keyword>
<dbReference type="InterPro" id="IPR003789">
    <property type="entry name" value="Asn/Gln_tRNA_amidoTrase-B-like"/>
</dbReference>
<sequence>MPNPPGSDSFPVTCGLEVHQQLDTGKLFCRCPTKLSDAPAQTTFHRQLHAVASEFGEFDVAALEAIGKEQTYHYQALHESACLVEADDEPPHGMDANALKTAMEVSLLCHSTLVDKILVMRKTVLDGSNTSGFQRTALISMGGQLELQDGKVIRIQNLMLEEDSCRPVERKDHEVTYRLDRLGFPLIELSTMPDIHSPQQAKETALKMGEILRITGRVKRGLGTIRQDINISVPGGARVELKGVQEVELIDEYVRREMHRQNMLLHVKHELTQKGLTRELIHQQFPLDASPALKGSTSKIIQNGLQNHHSIIALRLPLMHGYMGKEIQPDRRVGTEVSNYVKARAHGMGILHGDELPKFEITAKEVTAVRKLVMANEKDSFALMVGTPERCAKAVEVIKQRVAMLLEGIPMEVRGALEGGNSEYLRPMPGAARMYPETDEQAMVISSQQLQSLQQQLPRFAAQRKQFYVQKGLSEKLAEEMKLDNRARFFERLIEKGYNPTIAATLLLDTLNIVRRENPRVDELNEMQLESLLDAQKSGTVLRDQFVEIVKAWASNPHYTLTELLHKLNFQNASSEEVNQIIEQIVEKNMALVIVKKMDAQTPLMGHAMKALRGKASGQTIAAALQAAIKKRI</sequence>
<dbReference type="SUPFAM" id="SSF55261">
    <property type="entry name" value="GAD domain-like"/>
    <property type="match status" value="1"/>
</dbReference>
<dbReference type="Pfam" id="PF02637">
    <property type="entry name" value="GatB_Yqey"/>
    <property type="match status" value="1"/>
</dbReference>
<evidence type="ECO:0000256" key="4">
    <source>
        <dbReference type="ARBA" id="ARBA00022917"/>
    </source>
</evidence>
<dbReference type="SUPFAM" id="SSF89095">
    <property type="entry name" value="GatB/YqeY motif"/>
    <property type="match status" value="1"/>
</dbReference>
<dbReference type="Proteomes" id="UP000596004">
    <property type="component" value="Chromosome"/>
</dbReference>
<dbReference type="GO" id="GO:0004812">
    <property type="term" value="F:aminoacyl-tRNA ligase activity"/>
    <property type="evidence" value="ECO:0007669"/>
    <property type="project" value="InterPro"/>
</dbReference>
<dbReference type="InterPro" id="IPR014746">
    <property type="entry name" value="Gln_synth/guanido_kin_cat_dom"/>
</dbReference>
<evidence type="ECO:0000256" key="1">
    <source>
        <dbReference type="ARBA" id="ARBA00022598"/>
    </source>
</evidence>
<evidence type="ECO:0000256" key="6">
    <source>
        <dbReference type="HAMAP-Rule" id="MF_00588"/>
    </source>
</evidence>
<dbReference type="PROSITE" id="PS01234">
    <property type="entry name" value="GATB"/>
    <property type="match status" value="1"/>
</dbReference>
<evidence type="ECO:0000256" key="2">
    <source>
        <dbReference type="ARBA" id="ARBA00022741"/>
    </source>
</evidence>
<comment type="subunit">
    <text evidence="6">Heterodimer of GatD and GatE.</text>
</comment>
<protein>
    <recommendedName>
        <fullName evidence="6">Glutamyl-tRNA(Gln) amidotransferase subunit E</fullName>
        <shortName evidence="6">Glu-ADT subunit E</shortName>
        <ecNumber evidence="6">6.3.5.-</ecNumber>
    </recommendedName>
</protein>
<comment type="similarity">
    <text evidence="6">Belongs to the GatB/GatE family. GatE subfamily.</text>
</comment>
<accession>A0A7T9DJL2</accession>
<dbReference type="InterPro" id="IPR018027">
    <property type="entry name" value="Asn/Gln_amidotransferase"/>
</dbReference>
<keyword evidence="2 6" id="KW-0547">Nucleotide-binding</keyword>
<feature type="domain" description="Asn/Gln amidotransferase" evidence="7">
    <location>
        <begin position="488"/>
        <end position="629"/>
    </location>
</feature>
<comment type="catalytic activity">
    <reaction evidence="5 6">
        <text>L-glutamyl-tRNA(Gln) + L-glutamine + ATP + H2O = L-glutaminyl-tRNA(Gln) + L-glutamate + ADP + phosphate + H(+)</text>
        <dbReference type="Rhea" id="RHEA:17521"/>
        <dbReference type="Rhea" id="RHEA-COMP:9681"/>
        <dbReference type="Rhea" id="RHEA-COMP:9684"/>
        <dbReference type="ChEBI" id="CHEBI:15377"/>
        <dbReference type="ChEBI" id="CHEBI:15378"/>
        <dbReference type="ChEBI" id="CHEBI:29985"/>
        <dbReference type="ChEBI" id="CHEBI:30616"/>
        <dbReference type="ChEBI" id="CHEBI:43474"/>
        <dbReference type="ChEBI" id="CHEBI:58359"/>
        <dbReference type="ChEBI" id="CHEBI:78520"/>
        <dbReference type="ChEBI" id="CHEBI:78521"/>
        <dbReference type="ChEBI" id="CHEBI:456216"/>
    </reaction>
</comment>
<dbReference type="InterPro" id="IPR006075">
    <property type="entry name" value="Asn/Gln-tRNA_Trfase_suB/E_cat"/>
</dbReference>
<evidence type="ECO:0000256" key="5">
    <source>
        <dbReference type="ARBA" id="ARBA00047913"/>
    </source>
</evidence>
<reference evidence="8" key="1">
    <citation type="submission" date="2020-11" db="EMBL/GenBank/DDBJ databases">
        <title>Connecting structure to function with the recovery of over 1000 high-quality activated sludge metagenome-assembled genomes encoding full-length rRNA genes using long-read sequencing.</title>
        <authorList>
            <person name="Singleton C.M."/>
            <person name="Petriglieri F."/>
            <person name="Kristensen J.M."/>
            <person name="Kirkegaard R.H."/>
            <person name="Michaelsen T.Y."/>
            <person name="Andersen M.H."/>
            <person name="Karst S.M."/>
            <person name="Dueholm M.S."/>
            <person name="Nielsen P.H."/>
            <person name="Albertsen M."/>
        </authorList>
    </citation>
    <scope>NUCLEOTIDE SEQUENCE</scope>
    <source>
        <strain evidence="8">Fred_18-Q3-R57-64_BAT3C.431</strain>
    </source>
</reference>
<dbReference type="InterPro" id="IPR004414">
    <property type="entry name" value="GatE"/>
</dbReference>
<keyword evidence="1 6" id="KW-0436">Ligase</keyword>
<dbReference type="NCBIfam" id="TIGR00134">
    <property type="entry name" value="gatE_arch"/>
    <property type="match status" value="1"/>
</dbReference>
<dbReference type="InterPro" id="IPR017959">
    <property type="entry name" value="Asn/Gln-tRNA_amidoTrfase_suB/E"/>
</dbReference>
<organism evidence="8">
    <name type="scientific">Candidatus Iainarchaeum sp</name>
    <dbReference type="NCBI Taxonomy" id="3101447"/>
    <lineage>
        <taxon>Archaea</taxon>
        <taxon>Candidatus Iainarchaeota</taxon>
        <taxon>Candidatus Iainarchaeia</taxon>
        <taxon>Candidatus Iainarchaeales</taxon>
        <taxon>Candidatus Iainarchaeaceae</taxon>
        <taxon>Candidatus Iainarchaeum</taxon>
    </lineage>
</organism>
<gene>
    <name evidence="6 8" type="primary">gatE</name>
    <name evidence="8" type="ORF">IPJ89_04820</name>
</gene>
<dbReference type="HAMAP" id="MF_00588">
    <property type="entry name" value="GatE"/>
    <property type="match status" value="1"/>
</dbReference>
<evidence type="ECO:0000313" key="8">
    <source>
        <dbReference type="EMBL" id="QQR92445.1"/>
    </source>
</evidence>
<dbReference type="GO" id="GO:0005737">
    <property type="term" value="C:cytoplasm"/>
    <property type="evidence" value="ECO:0007669"/>
    <property type="project" value="InterPro"/>
</dbReference>
<dbReference type="Gene3D" id="1.10.150.380">
    <property type="entry name" value="GatB domain, N-terminal subdomain"/>
    <property type="match status" value="1"/>
</dbReference>
<keyword evidence="8" id="KW-0808">Transferase</keyword>
<dbReference type="PANTHER" id="PTHR11659:SF2">
    <property type="entry name" value="GLUTAMYL-TRNA(GLN) AMIDOTRANSFERASE SUBUNIT E"/>
    <property type="match status" value="1"/>
</dbReference>
<dbReference type="AlphaFoldDB" id="A0A7T9DJL2"/>
<comment type="function">
    <text evidence="6">Allows the formation of correctly charged Gln-tRNA(Gln) through the transamidation of misacylated Glu-tRNA(Gln) in organisms which lack glutaminyl-tRNA synthetase. The reaction takes place in the presence of glutamine and ATP through an activated gamma-phospho-Glu-tRNA(Gln). The GatDE system is specific for glutamate and does not act on aspartate.</text>
</comment>